<sequence length="2737" mass="297778">MPELAQRQITAMSSAWRCYACAQTNKASAQYCPGCGGHWEKVMERGQWRAETPRPQKDYYHYEARQPAKGRAKGTPKGGRSPRRRPKSPRSRPSNDQTAAPSRTTPPATKAPSLEQLPKPPKAKAMPTVKDNLTATAASEPSPEKAALSQLLEQLGQASDLPDSVRALMAQIGQSTARTEGKALHKLVAQREEAYFSLEKVKASRASFEAGWAAYAEGLLEMLTSQFTEREETLSKMDEAYAMWTARLGEASRALKAATSAEAGEAIEIEDSDAAEEMEAEVDRSAQETAWMSVRREQMAQQHRSLCNALAQVRDSASAGAAQRDGSRTPRRRRGAVDEDTTAKETKGEPGSMKADDPKAKAAADAEFLKPVQDTRLPEPYSCRAHILASTAARRSTFKVGSLSSLACMPVPSFSFSATSTLPASPSGSLNPGSEFKVGSMSSLAQIPAATAAVPSDNQCPAAKSQSAGFKVGSLSNLAQARPNTIPPGPSAGYLCYVHAPSRPFHGPLHPGPSEPHSEPPSLLSVHQSVRPSLLTKAGAEGLQILPESLGTHGRLTLNAEQLRLCSAIGPGDPASGYYTAFDRLRHSTVRKSRPDWTAADFLADAALSYPEAVACVQFLQPPLPELPQPQLTLTPPGLGPGVLAVAVDMRRLRGHICTVVVTPGCDKAEVFEVLAAACPEHAMTLSFLAAQDAVFLQDATGVVRDVLPLQLDVLQWLSLQLDATCPLQGAVRATIPEYLLGPTTGTTTFALPASSSAAVQTVSFVLVGGGTIIRLVPQPWNAANVIDSLTEMLYVLALQGRMPERPQLQLAAATPKLPARHNTYMICFLVFPEGPDIHILQDHSVDGSLLQGFSVDAGTRPVHMLSDAHARRGYAAYLNGLAHTSANRELATGDLVQIRQGDYFAEAVPPGRLYHLLPDLRFFALPVPVPAMQALTADPLSASLQVRAKEALKNTLRLRMADRRLHFGTPSQGGQPIIVLGPSHPALHLQMDQALTPGFQEAVNFLLDGEYLPAGTTFADPLVLEWTTPVFISIPPGSTRRTLLFPSPHFVNYLQVSVPPRLPIEGIPLPVRRGYVAAFPPNTASDYVIEERRDPAASRPSSSSNAGTSLLQLHTRLSRLAIPTPLGRRRLVQPVPADNVPSGTAQDVCPDALPPHPGDPLQVLVAGSNDRDAGQDGHFDSTKPAPLPGNQAIQLPALNEWASCWHAEVPFVPTGAAKVAIQHRHPSGIWAPTAIHAFTDGSRIPGAVPGWAVAIFEECTDGWCTWLNYLGSFRGTATMFAAQGLSGADHNIDAEAIALAIASTWALGWPSNVKLHVWCDCKCVVDAAIGCASPQLAGHTRKLMQATRCLWQALECRLCPAELHWIPSHVGTPPNELADQLAKYASKHQNVPPPDSVFRLLRHKNLRWLWHILAPAPGLPAFDRLVTGRYEPPDDVPADCLPSAQTVDKRVGKSGRPIGLCTFNVQTLKAKKDLLRQQFATKGLHLVFLQETRLPAGTCNAQDYIEIRSPCQRGNLGCAIWVACDSPLGKVRKEHCKPLFADERLLIVRLEAPAHSCYLISGHAPHTGHSEQQCDSWWEHLRHQFDCHCRATLPVYVGIDSNGQVGSRCSPCIGPHAADVETANGSRLHGFCEHAGLCVPATFASASGTVECRDPRAYTWVSPKQTQHRIDYVLLPIGMRPHVQRCQVLHDLETGGSDDHFPACLTLQTMFQAESSKVPTFPRLPVRTVQDLVPYQRQVATTLQQAANIPWECNVHQHVQEIDRSLWQALQRQPANKGPRRPYVTSEAWQLMQARKQHTREMRHAAAAARRAALLFACRQWAFSTGTRPGLPCTERYKAQKAAAEARYNEAQARKQALFADLRRALLAGKAAYIEAQAQKYEDSTKTADSRALFAALRFFRPAGKKVFKSYEPLTLLRGKDGEVVQTYQAQQELHRQHFADQEAGHSIKREDYLALCQGPATTGEYDLAELPDLLAIEQVIREARDGRAPGPSGIPTCVWKAFPGLSAKALLRVYMKAHMRLTEPIQYRCTKLTALIKKAGLAAKADSYRSIALLDPSAKFLHRLQRPGLLSALAETAQPLQQGCLPGSVATALTHVLLAKMRAALAAKQSTAIIFLDLTAAYYRLLRQAITGEQINDEVLCQLLERLHVPAHYVAEVADFARHGQLLATASPHLRRVLASTYRHTLFVLDGSDTLTYTQVGSRPGDSVSDVLFSLALVCVVDEVRSCLRDQGMPDILMPIWADDLSLPLVGTAEQVPAAVTATATALHHACHRRAMCPNYAPGKTEALVSYAGPGSKKAAKTLFSTGCGALALPVQPAVQLRCVLQYCHLGTMLSAKCRPTRDLHRKLGFAKSVASQLAKKVLRREAVPIQARGSILDVLATSRAHYGVAIWGSLNSQEAALWAAGHGSLYRCLVRPRKGADGPCFPSLRPLCAQVFRPTPEVTMRLLRLDHLRLIAAQQQEVLLQALQQEADASEHSWLATVEADITWLNGLWQQLPSRKEHMIFQGADDFVEAALHFPGKVKGLLRRAKRQSAARPQPDTPPPDPAGQLSCLPADNLYSCHECDRSFPDLHTLRAHQWSQHRVCTFLSQHTPRATCSSCLTRFWTRSRLLRHVLHDAPRCGHQLLAQLHLRSPSCCQTAQTADTIPPADLPAVRVPGPLLPCASLFSPELLLHLQSQGLDGRDCSSSEFLQLARSNLSDLATASTETLDALTAQLNPVHAELFEALLRAVGIS</sequence>
<dbReference type="GO" id="GO:0003676">
    <property type="term" value="F:nucleic acid binding"/>
    <property type="evidence" value="ECO:0007669"/>
    <property type="project" value="InterPro"/>
</dbReference>
<feature type="region of interest" description="Disordered" evidence="6">
    <location>
        <begin position="1138"/>
        <end position="1157"/>
    </location>
</feature>
<evidence type="ECO:0000256" key="4">
    <source>
        <dbReference type="PROSITE-ProRule" id="PRU00042"/>
    </source>
</evidence>
<accession>A0A1Q9EJW3</accession>
<reference evidence="9 10" key="1">
    <citation type="submission" date="2016-02" db="EMBL/GenBank/DDBJ databases">
        <title>Genome analysis of coral dinoflagellate symbionts highlights evolutionary adaptations to a symbiotic lifestyle.</title>
        <authorList>
            <person name="Aranda M."/>
            <person name="Li Y."/>
            <person name="Liew Y.J."/>
            <person name="Baumgarten S."/>
            <person name="Simakov O."/>
            <person name="Wilson M."/>
            <person name="Piel J."/>
            <person name="Ashoor H."/>
            <person name="Bougouffa S."/>
            <person name="Bajic V.B."/>
            <person name="Ryu T."/>
            <person name="Ravasi T."/>
            <person name="Bayer T."/>
            <person name="Micklem G."/>
            <person name="Kim H."/>
            <person name="Bhak J."/>
            <person name="Lajeunesse T.C."/>
            <person name="Voolstra C.R."/>
        </authorList>
    </citation>
    <scope>NUCLEOTIDE SEQUENCE [LARGE SCALE GENOMIC DNA]</scope>
    <source>
        <strain evidence="9 10">CCMP2467</strain>
    </source>
</reference>
<dbReference type="InterPro" id="IPR036691">
    <property type="entry name" value="Endo/exonu/phosph_ase_sf"/>
</dbReference>
<evidence type="ECO:0000256" key="3">
    <source>
        <dbReference type="ARBA" id="ARBA00022833"/>
    </source>
</evidence>
<dbReference type="PROSITE" id="PS01358">
    <property type="entry name" value="ZF_RANBP2_1"/>
    <property type="match status" value="1"/>
</dbReference>
<evidence type="ECO:0000256" key="5">
    <source>
        <dbReference type="SAM" id="Coils"/>
    </source>
</evidence>
<dbReference type="InterPro" id="IPR036397">
    <property type="entry name" value="RNaseH_sf"/>
</dbReference>
<evidence type="ECO:0000259" key="8">
    <source>
        <dbReference type="PROSITE" id="PS50879"/>
    </source>
</evidence>
<dbReference type="EMBL" id="LSRX01000133">
    <property type="protein sequence ID" value="OLQ07687.1"/>
    <property type="molecule type" value="Genomic_DNA"/>
</dbReference>
<dbReference type="OrthoDB" id="437788at2759"/>
<dbReference type="Gene3D" id="3.30.420.10">
    <property type="entry name" value="Ribonuclease H-like superfamily/Ribonuclease H"/>
    <property type="match status" value="1"/>
</dbReference>
<keyword evidence="5" id="KW-0175">Coiled coil</keyword>
<feature type="compositionally biased region" description="Basic residues" evidence="6">
    <location>
        <begin position="68"/>
        <end position="90"/>
    </location>
</feature>
<keyword evidence="1" id="KW-0479">Metal-binding</keyword>
<feature type="domain" description="RNase H type-1" evidence="8">
    <location>
        <begin position="1232"/>
        <end position="1388"/>
    </location>
</feature>
<keyword evidence="3" id="KW-0862">Zinc</keyword>
<evidence type="ECO:0000256" key="2">
    <source>
        <dbReference type="ARBA" id="ARBA00022771"/>
    </source>
</evidence>
<evidence type="ECO:0000256" key="6">
    <source>
        <dbReference type="SAM" id="MobiDB-lite"/>
    </source>
</evidence>
<feature type="coiled-coil region" evidence="5">
    <location>
        <begin position="1835"/>
        <end position="1862"/>
    </location>
</feature>
<dbReference type="GO" id="GO:0004523">
    <property type="term" value="F:RNA-DNA hybrid ribonuclease activity"/>
    <property type="evidence" value="ECO:0007669"/>
    <property type="project" value="InterPro"/>
</dbReference>
<evidence type="ECO:0000259" key="7">
    <source>
        <dbReference type="PROSITE" id="PS50157"/>
    </source>
</evidence>
<evidence type="ECO:0000313" key="10">
    <source>
        <dbReference type="Proteomes" id="UP000186817"/>
    </source>
</evidence>
<name>A0A1Q9EJW3_SYMMI</name>
<dbReference type="PANTHER" id="PTHR19446">
    <property type="entry name" value="REVERSE TRANSCRIPTASES"/>
    <property type="match status" value="1"/>
</dbReference>
<feature type="compositionally biased region" description="Basic and acidic residues" evidence="6">
    <location>
        <begin position="335"/>
        <end position="364"/>
    </location>
</feature>
<gene>
    <name evidence="9" type="ORF">AK812_SmicGene8851</name>
</gene>
<dbReference type="Proteomes" id="UP000186817">
    <property type="component" value="Unassembled WGS sequence"/>
</dbReference>
<dbReference type="SUPFAM" id="SSF56219">
    <property type="entry name" value="DNase I-like"/>
    <property type="match status" value="1"/>
</dbReference>
<dbReference type="InterPro" id="IPR013087">
    <property type="entry name" value="Znf_C2H2_type"/>
</dbReference>
<feature type="domain" description="C2H2-type" evidence="7">
    <location>
        <begin position="2562"/>
        <end position="2585"/>
    </location>
</feature>
<feature type="region of interest" description="Disordered" evidence="6">
    <location>
        <begin position="2531"/>
        <end position="2552"/>
    </location>
</feature>
<keyword evidence="2 4" id="KW-0863">Zinc-finger</keyword>
<evidence type="ECO:0008006" key="11">
    <source>
        <dbReference type="Google" id="ProtNLM"/>
    </source>
</evidence>
<dbReference type="CDD" id="cd09276">
    <property type="entry name" value="Rnase_HI_RT_non_LTR"/>
    <property type="match status" value="1"/>
</dbReference>
<protein>
    <recommendedName>
        <fullName evidence="11">RNase H type-1 domain-containing protein</fullName>
    </recommendedName>
</protein>
<dbReference type="SUPFAM" id="SSF53098">
    <property type="entry name" value="Ribonuclease H-like"/>
    <property type="match status" value="1"/>
</dbReference>
<organism evidence="9 10">
    <name type="scientific">Symbiodinium microadriaticum</name>
    <name type="common">Dinoflagellate</name>
    <name type="synonym">Zooxanthella microadriatica</name>
    <dbReference type="NCBI Taxonomy" id="2951"/>
    <lineage>
        <taxon>Eukaryota</taxon>
        <taxon>Sar</taxon>
        <taxon>Alveolata</taxon>
        <taxon>Dinophyceae</taxon>
        <taxon>Suessiales</taxon>
        <taxon>Symbiodiniaceae</taxon>
        <taxon>Symbiodinium</taxon>
    </lineage>
</organism>
<dbReference type="InterPro" id="IPR001876">
    <property type="entry name" value="Znf_RanBP2"/>
</dbReference>
<dbReference type="PROSITE" id="PS00028">
    <property type="entry name" value="ZINC_FINGER_C2H2_1"/>
    <property type="match status" value="1"/>
</dbReference>
<dbReference type="GO" id="GO:0008270">
    <property type="term" value="F:zinc ion binding"/>
    <property type="evidence" value="ECO:0007669"/>
    <property type="project" value="UniProtKB-KW"/>
</dbReference>
<feature type="region of interest" description="Disordered" evidence="6">
    <location>
        <begin position="48"/>
        <end position="127"/>
    </location>
</feature>
<evidence type="ECO:0000256" key="1">
    <source>
        <dbReference type="ARBA" id="ARBA00022723"/>
    </source>
</evidence>
<keyword evidence="10" id="KW-1185">Reference proteome</keyword>
<dbReference type="InterPro" id="IPR002156">
    <property type="entry name" value="RNaseH_domain"/>
</dbReference>
<proteinExistence type="predicted"/>
<feature type="region of interest" description="Disordered" evidence="6">
    <location>
        <begin position="312"/>
        <end position="364"/>
    </location>
</feature>
<dbReference type="InterPro" id="IPR012337">
    <property type="entry name" value="RNaseH-like_sf"/>
</dbReference>
<comment type="caution">
    <text evidence="9">The sequence shown here is derived from an EMBL/GenBank/DDBJ whole genome shotgun (WGS) entry which is preliminary data.</text>
</comment>
<dbReference type="PROSITE" id="PS50879">
    <property type="entry name" value="RNASE_H_1"/>
    <property type="match status" value="1"/>
</dbReference>
<feature type="compositionally biased region" description="Low complexity" evidence="6">
    <location>
        <begin position="91"/>
        <end position="112"/>
    </location>
</feature>
<dbReference type="SMART" id="SM00355">
    <property type="entry name" value="ZnF_C2H2"/>
    <property type="match status" value="2"/>
</dbReference>
<dbReference type="PROSITE" id="PS50157">
    <property type="entry name" value="ZINC_FINGER_C2H2_2"/>
    <property type="match status" value="1"/>
</dbReference>
<feature type="compositionally biased region" description="Basic and acidic residues" evidence="6">
    <location>
        <begin position="48"/>
        <end position="66"/>
    </location>
</feature>
<dbReference type="Gene3D" id="3.60.10.10">
    <property type="entry name" value="Endonuclease/exonuclease/phosphatase"/>
    <property type="match status" value="1"/>
</dbReference>
<evidence type="ECO:0000313" key="9">
    <source>
        <dbReference type="EMBL" id="OLQ07687.1"/>
    </source>
</evidence>